<gene>
    <name evidence="10" type="ORF">HK18_03260</name>
</gene>
<evidence type="ECO:0000259" key="8">
    <source>
        <dbReference type="PROSITE" id="PS51449"/>
    </source>
</evidence>
<keyword evidence="2" id="KW-0004">4Fe-4S</keyword>
<sequence>MSDETAKKPQILTFGCRLNRYESEVMGQYADGLGDVVVVNTCAVTAEAERQARQAIRRLNRKDDQKRIVVTGCAAQLNPQKWSELPGVVQVLGNEDKLQAENWTNEAIASGNQVSDIMSVKHAAAQVVTEFTGRTRAFVQVQQGCDHRCTFCVIPFGRGPSRSVTIEGVIDQARALVERDYKEVVLTGVDIASWKSNSDEQIALGDLCKAVLKAVPELQRLRLSSIDPIGFDETLWELLATEPRLMPHLHLSVQAGSDMILKRMKRRHLTADVDQLVKKLRSIRPDIGLSVDIIAGFPTEDDVYFQETYEFLKEQAFPYLHVFPYSERKDTPAAQMPAVAVAVRKERAAKLRELGLHSSKIFHESLIGKEVSVLMEMPDRGHSEQFAFATLKEELATPGEIISARVIAGDSDGIVVERI</sequence>
<dbReference type="PROSITE" id="PS01278">
    <property type="entry name" value="MTTASE_RADICAL"/>
    <property type="match status" value="1"/>
</dbReference>
<dbReference type="PROSITE" id="PS51449">
    <property type="entry name" value="MTTASE_N"/>
    <property type="match status" value="1"/>
</dbReference>
<dbReference type="Gene3D" id="3.80.30.20">
    <property type="entry name" value="tm_1862 like domain"/>
    <property type="match status" value="1"/>
</dbReference>
<dbReference type="SMART" id="SM00729">
    <property type="entry name" value="Elp3"/>
    <property type="match status" value="1"/>
</dbReference>
<feature type="domain" description="MTTase N-terminal" evidence="8">
    <location>
        <begin position="7"/>
        <end position="109"/>
    </location>
</feature>
<evidence type="ECO:0000256" key="4">
    <source>
        <dbReference type="ARBA" id="ARBA00022691"/>
    </source>
</evidence>
<dbReference type="InterPro" id="IPR020612">
    <property type="entry name" value="Methylthiotransferase_CS"/>
</dbReference>
<name>A0A251ZSQ2_9PROT</name>
<accession>A0A251ZSQ2</accession>
<evidence type="ECO:0000256" key="2">
    <source>
        <dbReference type="ARBA" id="ARBA00022485"/>
    </source>
</evidence>
<dbReference type="InterPro" id="IPR058240">
    <property type="entry name" value="rSAM_sf"/>
</dbReference>
<keyword evidence="3" id="KW-0808">Transferase</keyword>
<dbReference type="InterPro" id="IPR013848">
    <property type="entry name" value="Methylthiotransferase_N"/>
</dbReference>
<keyword evidence="5" id="KW-0479">Metal-binding</keyword>
<evidence type="ECO:0000313" key="10">
    <source>
        <dbReference type="EMBL" id="OUI77686.1"/>
    </source>
</evidence>
<evidence type="ECO:0000256" key="1">
    <source>
        <dbReference type="ARBA" id="ARBA00001966"/>
    </source>
</evidence>
<evidence type="ECO:0000256" key="7">
    <source>
        <dbReference type="ARBA" id="ARBA00023014"/>
    </source>
</evidence>
<dbReference type="AlphaFoldDB" id="A0A251ZSQ2"/>
<dbReference type="Pfam" id="PF04055">
    <property type="entry name" value="Radical_SAM"/>
    <property type="match status" value="1"/>
</dbReference>
<dbReference type="Gene3D" id="3.40.50.12160">
    <property type="entry name" value="Methylthiotransferase, N-terminal domain"/>
    <property type="match status" value="1"/>
</dbReference>
<dbReference type="NCBIfam" id="TIGR01579">
    <property type="entry name" value="MiaB-like-C"/>
    <property type="match status" value="1"/>
</dbReference>
<dbReference type="InterPro" id="IPR023404">
    <property type="entry name" value="rSAM_horseshoe"/>
</dbReference>
<evidence type="ECO:0000313" key="11">
    <source>
        <dbReference type="Proteomes" id="UP000194946"/>
    </source>
</evidence>
<dbReference type="Proteomes" id="UP000194946">
    <property type="component" value="Unassembled WGS sequence"/>
</dbReference>
<keyword evidence="4" id="KW-0949">S-adenosyl-L-methionine</keyword>
<keyword evidence="6" id="KW-0408">Iron</keyword>
<dbReference type="PANTHER" id="PTHR11918">
    <property type="entry name" value="RADICAL SAM PROTEINS"/>
    <property type="match status" value="1"/>
</dbReference>
<feature type="domain" description="Radical SAM core" evidence="9">
    <location>
        <begin position="131"/>
        <end position="361"/>
    </location>
</feature>
<dbReference type="GO" id="GO:0046872">
    <property type="term" value="F:metal ion binding"/>
    <property type="evidence" value="ECO:0007669"/>
    <property type="project" value="UniProtKB-KW"/>
</dbReference>
<evidence type="ECO:0000256" key="6">
    <source>
        <dbReference type="ARBA" id="ARBA00023004"/>
    </source>
</evidence>
<dbReference type="SFLD" id="SFLDS00029">
    <property type="entry name" value="Radical_SAM"/>
    <property type="match status" value="1"/>
</dbReference>
<protein>
    <submittedName>
        <fullName evidence="10">2-methylthioadenine synthase</fullName>
    </submittedName>
</protein>
<dbReference type="PROSITE" id="PS51918">
    <property type="entry name" value="RADICAL_SAM"/>
    <property type="match status" value="1"/>
</dbReference>
<dbReference type="GO" id="GO:0051539">
    <property type="term" value="F:4 iron, 4 sulfur cluster binding"/>
    <property type="evidence" value="ECO:0007669"/>
    <property type="project" value="UniProtKB-KW"/>
</dbReference>
<dbReference type="NCBIfam" id="TIGR00089">
    <property type="entry name" value="MiaB/RimO family radical SAM methylthiotransferase"/>
    <property type="match status" value="1"/>
</dbReference>
<dbReference type="GO" id="GO:0035598">
    <property type="term" value="F:tRNA (N(6)-L-threonylcarbamoyladenosine(37)-C(2))-methylthiotransferase activity"/>
    <property type="evidence" value="ECO:0007669"/>
    <property type="project" value="TreeGrafter"/>
</dbReference>
<evidence type="ECO:0000256" key="3">
    <source>
        <dbReference type="ARBA" id="ARBA00022679"/>
    </source>
</evidence>
<dbReference type="SUPFAM" id="SSF102114">
    <property type="entry name" value="Radical SAM enzymes"/>
    <property type="match status" value="1"/>
</dbReference>
<dbReference type="InterPro" id="IPR007197">
    <property type="entry name" value="rSAM"/>
</dbReference>
<dbReference type="SFLD" id="SFLDG01082">
    <property type="entry name" value="B12-binding_domain_containing"/>
    <property type="match status" value="1"/>
</dbReference>
<evidence type="ECO:0000259" key="9">
    <source>
        <dbReference type="PROSITE" id="PS51918"/>
    </source>
</evidence>
<dbReference type="PANTHER" id="PTHR11918:SF45">
    <property type="entry name" value="THREONYLCARBAMOYLADENOSINE TRNA METHYLTHIOTRANSFERASE"/>
    <property type="match status" value="1"/>
</dbReference>
<dbReference type="Pfam" id="PF00919">
    <property type="entry name" value="UPF0004"/>
    <property type="match status" value="1"/>
</dbReference>
<dbReference type="CDD" id="cd01335">
    <property type="entry name" value="Radical_SAM"/>
    <property type="match status" value="1"/>
</dbReference>
<organism evidence="10 11">
    <name type="scientific">Commensalibacter intestini</name>
    <dbReference type="NCBI Taxonomy" id="479936"/>
    <lineage>
        <taxon>Bacteria</taxon>
        <taxon>Pseudomonadati</taxon>
        <taxon>Pseudomonadota</taxon>
        <taxon>Alphaproteobacteria</taxon>
        <taxon>Acetobacterales</taxon>
        <taxon>Acetobacteraceae</taxon>
    </lineage>
</organism>
<dbReference type="EMBL" id="JOPB01000023">
    <property type="protein sequence ID" value="OUI77686.1"/>
    <property type="molecule type" value="Genomic_DNA"/>
</dbReference>
<keyword evidence="7" id="KW-0411">Iron-sulfur</keyword>
<proteinExistence type="predicted"/>
<keyword evidence="11" id="KW-1185">Reference proteome</keyword>
<dbReference type="InterPro" id="IPR005839">
    <property type="entry name" value="Methylthiotransferase"/>
</dbReference>
<dbReference type="InterPro" id="IPR006638">
    <property type="entry name" value="Elp3/MiaA/NifB-like_rSAM"/>
</dbReference>
<dbReference type="InterPro" id="IPR006467">
    <property type="entry name" value="MiaB-like_bact"/>
</dbReference>
<dbReference type="InterPro" id="IPR038135">
    <property type="entry name" value="Methylthiotransferase_N_sf"/>
</dbReference>
<reference evidence="11" key="1">
    <citation type="submission" date="2014-06" db="EMBL/GenBank/DDBJ databases">
        <authorList>
            <person name="Winans N.J."/>
            <person name="Newell P.D."/>
            <person name="Douglas A.E."/>
        </authorList>
    </citation>
    <scope>NUCLEOTIDE SEQUENCE [LARGE SCALE GENOMIC DNA]</scope>
    <source>
        <strain evidence="11">DmL_052</strain>
    </source>
</reference>
<comment type="caution">
    <text evidence="10">The sequence shown here is derived from an EMBL/GenBank/DDBJ whole genome shotgun (WGS) entry which is preliminary data.</text>
</comment>
<dbReference type="RefSeq" id="WP_086632716.1">
    <property type="nucleotide sequence ID" value="NZ_JOPB01000023.1"/>
</dbReference>
<evidence type="ECO:0000256" key="5">
    <source>
        <dbReference type="ARBA" id="ARBA00022723"/>
    </source>
</evidence>
<comment type="cofactor">
    <cofactor evidence="1">
        <name>[4Fe-4S] cluster</name>
        <dbReference type="ChEBI" id="CHEBI:49883"/>
    </cofactor>
</comment>